<proteinExistence type="inferred from homology"/>
<dbReference type="PANTHER" id="PTHR11804:SF84">
    <property type="entry name" value="SACCHAROLYSIN"/>
    <property type="match status" value="1"/>
</dbReference>
<organism evidence="10 11">
    <name type="scientific">Polychaeton citri CBS 116435</name>
    <dbReference type="NCBI Taxonomy" id="1314669"/>
    <lineage>
        <taxon>Eukaryota</taxon>
        <taxon>Fungi</taxon>
        <taxon>Dikarya</taxon>
        <taxon>Ascomycota</taxon>
        <taxon>Pezizomycotina</taxon>
        <taxon>Dothideomycetes</taxon>
        <taxon>Dothideomycetidae</taxon>
        <taxon>Capnodiales</taxon>
        <taxon>Capnodiaceae</taxon>
        <taxon>Polychaeton</taxon>
    </lineage>
</organism>
<keyword evidence="8" id="KW-0175">Coiled coil</keyword>
<name>A0A9P4QJI0_9PEZI</name>
<dbReference type="EMBL" id="MU003766">
    <property type="protein sequence ID" value="KAF2725902.1"/>
    <property type="molecule type" value="Genomic_DNA"/>
</dbReference>
<dbReference type="SUPFAM" id="SSF55486">
    <property type="entry name" value="Metalloproteases ('zincins'), catalytic domain"/>
    <property type="match status" value="1"/>
</dbReference>
<evidence type="ECO:0000256" key="1">
    <source>
        <dbReference type="ARBA" id="ARBA00006040"/>
    </source>
</evidence>
<comment type="caution">
    <text evidence="10">The sequence shown here is derived from an EMBL/GenBank/DDBJ whole genome shotgun (WGS) entry which is preliminary data.</text>
</comment>
<dbReference type="FunFam" id="3.40.390.10:FF:000074">
    <property type="entry name" value="Metalloprotease"/>
    <property type="match status" value="1"/>
</dbReference>
<dbReference type="Gene3D" id="1.20.1050.40">
    <property type="entry name" value="Endopeptidase. Chain P, domain 1"/>
    <property type="match status" value="1"/>
</dbReference>
<evidence type="ECO:0000256" key="6">
    <source>
        <dbReference type="ARBA" id="ARBA00023049"/>
    </source>
</evidence>
<dbReference type="Gene3D" id="3.40.390.10">
    <property type="entry name" value="Collagenase (Catalytic Domain)"/>
    <property type="match status" value="1"/>
</dbReference>
<comment type="cofactor">
    <cofactor evidence="7">
        <name>Zn(2+)</name>
        <dbReference type="ChEBI" id="CHEBI:29105"/>
    </cofactor>
    <text evidence="7">Binds 1 zinc ion.</text>
</comment>
<dbReference type="Gene3D" id="1.10.1370.10">
    <property type="entry name" value="Neurolysin, domain 3"/>
    <property type="match status" value="1"/>
</dbReference>
<reference evidence="10" key="1">
    <citation type="journal article" date="2020" name="Stud. Mycol.">
        <title>101 Dothideomycetes genomes: a test case for predicting lifestyles and emergence of pathogens.</title>
        <authorList>
            <person name="Haridas S."/>
            <person name="Albert R."/>
            <person name="Binder M."/>
            <person name="Bloem J."/>
            <person name="Labutti K."/>
            <person name="Salamov A."/>
            <person name="Andreopoulos B."/>
            <person name="Baker S."/>
            <person name="Barry K."/>
            <person name="Bills G."/>
            <person name="Bluhm B."/>
            <person name="Cannon C."/>
            <person name="Castanera R."/>
            <person name="Culley D."/>
            <person name="Daum C."/>
            <person name="Ezra D."/>
            <person name="Gonzalez J."/>
            <person name="Henrissat B."/>
            <person name="Kuo A."/>
            <person name="Liang C."/>
            <person name="Lipzen A."/>
            <person name="Lutzoni F."/>
            <person name="Magnuson J."/>
            <person name="Mondo S."/>
            <person name="Nolan M."/>
            <person name="Ohm R."/>
            <person name="Pangilinan J."/>
            <person name="Park H.-J."/>
            <person name="Ramirez L."/>
            <person name="Alfaro M."/>
            <person name="Sun H."/>
            <person name="Tritt A."/>
            <person name="Yoshinaga Y."/>
            <person name="Zwiers L.-H."/>
            <person name="Turgeon B."/>
            <person name="Goodwin S."/>
            <person name="Spatafora J."/>
            <person name="Crous P."/>
            <person name="Grigoriev I."/>
        </authorList>
    </citation>
    <scope>NUCLEOTIDE SEQUENCE</scope>
    <source>
        <strain evidence="10">CBS 116435</strain>
    </source>
</reference>
<dbReference type="GO" id="GO:0006508">
    <property type="term" value="P:proteolysis"/>
    <property type="evidence" value="ECO:0007669"/>
    <property type="project" value="UniProtKB-KW"/>
</dbReference>
<dbReference type="CDD" id="cd06455">
    <property type="entry name" value="M3A_TOP"/>
    <property type="match status" value="1"/>
</dbReference>
<dbReference type="GO" id="GO:0046872">
    <property type="term" value="F:metal ion binding"/>
    <property type="evidence" value="ECO:0007669"/>
    <property type="project" value="UniProtKB-UniRule"/>
</dbReference>
<feature type="coiled-coil region" evidence="8">
    <location>
        <begin position="159"/>
        <end position="209"/>
    </location>
</feature>
<dbReference type="GO" id="GO:0005758">
    <property type="term" value="C:mitochondrial intermembrane space"/>
    <property type="evidence" value="ECO:0007669"/>
    <property type="project" value="TreeGrafter"/>
</dbReference>
<protein>
    <submittedName>
        <fullName evidence="10">Zinc metallo proteinase</fullName>
    </submittedName>
</protein>
<evidence type="ECO:0000313" key="11">
    <source>
        <dbReference type="Proteomes" id="UP000799441"/>
    </source>
</evidence>
<dbReference type="Pfam" id="PF01432">
    <property type="entry name" value="Peptidase_M3"/>
    <property type="match status" value="1"/>
</dbReference>
<dbReference type="InterPro" id="IPR024080">
    <property type="entry name" value="Neurolysin/TOP_N"/>
</dbReference>
<dbReference type="AlphaFoldDB" id="A0A9P4QJI0"/>
<dbReference type="InterPro" id="IPR001567">
    <property type="entry name" value="Pept_M3A_M3B_dom"/>
</dbReference>
<dbReference type="InterPro" id="IPR024079">
    <property type="entry name" value="MetalloPept_cat_dom_sf"/>
</dbReference>
<evidence type="ECO:0000259" key="9">
    <source>
        <dbReference type="Pfam" id="PF01432"/>
    </source>
</evidence>
<evidence type="ECO:0000256" key="4">
    <source>
        <dbReference type="ARBA" id="ARBA00022801"/>
    </source>
</evidence>
<evidence type="ECO:0000256" key="7">
    <source>
        <dbReference type="RuleBase" id="RU003435"/>
    </source>
</evidence>
<evidence type="ECO:0000256" key="5">
    <source>
        <dbReference type="ARBA" id="ARBA00022833"/>
    </source>
</evidence>
<dbReference type="OrthoDB" id="534666at2759"/>
<keyword evidence="4 7" id="KW-0378">Hydrolase</keyword>
<keyword evidence="5 7" id="KW-0862">Zinc</keyword>
<gene>
    <name evidence="10" type="ORF">K431DRAFT_259691</name>
</gene>
<dbReference type="InterPro" id="IPR045090">
    <property type="entry name" value="Pept_M3A_M3B"/>
</dbReference>
<dbReference type="PANTHER" id="PTHR11804">
    <property type="entry name" value="PROTEASE M3 THIMET OLIGOPEPTIDASE-RELATED"/>
    <property type="match status" value="1"/>
</dbReference>
<dbReference type="InterPro" id="IPR024077">
    <property type="entry name" value="Neurolysin/TOP_dom2"/>
</dbReference>
<evidence type="ECO:0000256" key="8">
    <source>
        <dbReference type="SAM" id="Coils"/>
    </source>
</evidence>
<keyword evidence="2 7" id="KW-0645">Protease</keyword>
<sequence>MNSLSDASHKQIIQPPVLPTLFNASAESILSDTKSLIERGKLTQDAVLACVTPETATFANTVLPLVQEENHRLYERQLIKFYSSVSQDEEVRKASNEAEHLFSSFDTDTAMRNDLYVLVDAVRGKGETISKESCRLLEKLRSEFEQNGLALPEEDRTRLRQINKELDQTKHNYMKAFSESQGIDMWFAREELEGMSDHMLDELEQGNNEKQGKLRLRVEGTMHFNNLMRSVKRSKIRRRIYFEYATSYKANVALLERVVVFREEKARLLGYCDYAELSMAIKMEKSPLKIEMFLEDLLSKISPTRDAFISEWRQMKAEDLKTRNELDDGKFYAWDRFYYSQRLMEHRFDFGSDDVAEFFPLDETIRRMLAVSEQVFGLSFVAIEKETRDGLSQGAGGDALIWHDDVQLFAVWDNIDGSRRCVDFLGYLYMDLYQRPGKRPGFADLPIRPAYTDVNGTRKYTSTGLVCNFSKPSKNKPSLLSHAQVVLLFHELGHGIHDLVAKTEYARFHGASTAGDFNEAPSQMLENWCWLPTTLRMLSQHYSKLSPEYFETWQSEAKSRTIDVANKSQTLTGDMVEKLVRSKKASSVLQCLALLNMSFFDMALNRPGSHHAAATMDTTHLFHSSSQRVYCFDLPEDLPPFQATETNHLQVSGMYIYLTSQLYSLDMFHTVFEPDPMDREQGLRYRRTVIGKGSSEDEMKMMTDFLGRPPNAEALYKELGLIGPMQPKSFTSNRGGNLSKGED</sequence>
<dbReference type="GO" id="GO:0004222">
    <property type="term" value="F:metalloendopeptidase activity"/>
    <property type="evidence" value="ECO:0007669"/>
    <property type="project" value="InterPro"/>
</dbReference>
<accession>A0A9P4QJI0</accession>
<feature type="domain" description="Peptidase M3A/M3B catalytic" evidence="9">
    <location>
        <begin position="227"/>
        <end position="720"/>
    </location>
</feature>
<keyword evidence="3 7" id="KW-0479">Metal-binding</keyword>
<dbReference type="Proteomes" id="UP000799441">
    <property type="component" value="Unassembled WGS sequence"/>
</dbReference>
<evidence type="ECO:0000256" key="2">
    <source>
        <dbReference type="ARBA" id="ARBA00022670"/>
    </source>
</evidence>
<dbReference type="GO" id="GO:0006518">
    <property type="term" value="P:peptide metabolic process"/>
    <property type="evidence" value="ECO:0007669"/>
    <property type="project" value="TreeGrafter"/>
</dbReference>
<evidence type="ECO:0000256" key="3">
    <source>
        <dbReference type="ARBA" id="ARBA00022723"/>
    </source>
</evidence>
<comment type="similarity">
    <text evidence="1 7">Belongs to the peptidase M3 family.</text>
</comment>
<evidence type="ECO:0000313" key="10">
    <source>
        <dbReference type="EMBL" id="KAF2725902.1"/>
    </source>
</evidence>
<keyword evidence="11" id="KW-1185">Reference proteome</keyword>
<keyword evidence="6 7" id="KW-0482">Metalloprotease</keyword>